<proteinExistence type="predicted"/>
<sequence>MKKKLPVVVSVDEFTKLIKHTKKTSDKITFLLGFGSGLRVSEIIGLEKRDINLNERKILVRQGKGSKDRIVPLPKGFRESHLQHIPIKVGVRQLQKSFKRASEKAGLLKTKPTLHFHSLRHGFGTRCVSEGMPIHHLRTLMGHTNISTTNVYLEANPKDALKSYEELF</sequence>
<dbReference type="GO" id="GO:0003677">
    <property type="term" value="F:DNA binding"/>
    <property type="evidence" value="ECO:0007669"/>
    <property type="project" value="InterPro"/>
</dbReference>
<reference evidence="3" key="1">
    <citation type="journal article" date="2015" name="Nature">
        <title>Complex archaea that bridge the gap between prokaryotes and eukaryotes.</title>
        <authorList>
            <person name="Spang A."/>
            <person name="Saw J.H."/>
            <person name="Jorgensen S.L."/>
            <person name="Zaremba-Niedzwiedzka K."/>
            <person name="Martijn J."/>
            <person name="Lind A.E."/>
            <person name="van Eijk R."/>
            <person name="Schleper C."/>
            <person name="Guy L."/>
            <person name="Ettema T.J."/>
        </authorList>
    </citation>
    <scope>NUCLEOTIDE SEQUENCE</scope>
</reference>
<evidence type="ECO:0000259" key="2">
    <source>
        <dbReference type="PROSITE" id="PS51898"/>
    </source>
</evidence>
<dbReference type="InterPro" id="IPR050090">
    <property type="entry name" value="Tyrosine_recombinase_XerCD"/>
</dbReference>
<dbReference type="InterPro" id="IPR011010">
    <property type="entry name" value="DNA_brk_join_enz"/>
</dbReference>
<dbReference type="GO" id="GO:0006310">
    <property type="term" value="P:DNA recombination"/>
    <property type="evidence" value="ECO:0007669"/>
    <property type="project" value="UniProtKB-KW"/>
</dbReference>
<keyword evidence="1" id="KW-0233">DNA recombination</keyword>
<name>A0A0F9S6H7_9ZZZZ</name>
<evidence type="ECO:0000313" key="3">
    <source>
        <dbReference type="EMBL" id="KKN62709.1"/>
    </source>
</evidence>
<dbReference type="InterPro" id="IPR002104">
    <property type="entry name" value="Integrase_catalytic"/>
</dbReference>
<dbReference type="GO" id="GO:0015074">
    <property type="term" value="P:DNA integration"/>
    <property type="evidence" value="ECO:0007669"/>
    <property type="project" value="InterPro"/>
</dbReference>
<dbReference type="Gene3D" id="1.10.443.10">
    <property type="entry name" value="Intergrase catalytic core"/>
    <property type="match status" value="2"/>
</dbReference>
<evidence type="ECO:0000256" key="1">
    <source>
        <dbReference type="ARBA" id="ARBA00023172"/>
    </source>
</evidence>
<dbReference type="EMBL" id="LAZR01000616">
    <property type="protein sequence ID" value="KKN62709.1"/>
    <property type="molecule type" value="Genomic_DNA"/>
</dbReference>
<dbReference type="AlphaFoldDB" id="A0A0F9S6H7"/>
<comment type="caution">
    <text evidence="3">The sequence shown here is derived from an EMBL/GenBank/DDBJ whole genome shotgun (WGS) entry which is preliminary data.</text>
</comment>
<accession>A0A0F9S6H7</accession>
<organism evidence="3">
    <name type="scientific">marine sediment metagenome</name>
    <dbReference type="NCBI Taxonomy" id="412755"/>
    <lineage>
        <taxon>unclassified sequences</taxon>
        <taxon>metagenomes</taxon>
        <taxon>ecological metagenomes</taxon>
    </lineage>
</organism>
<dbReference type="CDD" id="cd00397">
    <property type="entry name" value="DNA_BRE_C"/>
    <property type="match status" value="1"/>
</dbReference>
<gene>
    <name evidence="3" type="ORF">LCGC14_0509700</name>
</gene>
<dbReference type="PANTHER" id="PTHR30349">
    <property type="entry name" value="PHAGE INTEGRASE-RELATED"/>
    <property type="match status" value="1"/>
</dbReference>
<protein>
    <recommendedName>
        <fullName evidence="2">Tyr recombinase domain-containing protein</fullName>
    </recommendedName>
</protein>
<dbReference type="InterPro" id="IPR013762">
    <property type="entry name" value="Integrase-like_cat_sf"/>
</dbReference>
<dbReference type="Pfam" id="PF00589">
    <property type="entry name" value="Phage_integrase"/>
    <property type="match status" value="2"/>
</dbReference>
<dbReference type="PROSITE" id="PS51898">
    <property type="entry name" value="TYR_RECOMBINASE"/>
    <property type="match status" value="1"/>
</dbReference>
<feature type="domain" description="Tyr recombinase" evidence="2">
    <location>
        <begin position="4"/>
        <end position="165"/>
    </location>
</feature>
<dbReference type="SUPFAM" id="SSF56349">
    <property type="entry name" value="DNA breaking-rejoining enzymes"/>
    <property type="match status" value="1"/>
</dbReference>
<dbReference type="PANTHER" id="PTHR30349:SF64">
    <property type="entry name" value="PROPHAGE INTEGRASE INTD-RELATED"/>
    <property type="match status" value="1"/>
</dbReference>